<proteinExistence type="predicted"/>
<name>A0A9W8LME0_9FUNG</name>
<evidence type="ECO:0000259" key="1">
    <source>
        <dbReference type="Pfam" id="PF10307"/>
    </source>
</evidence>
<dbReference type="GO" id="GO:0000494">
    <property type="term" value="P:box C/D sno(s)RNA 3'-end processing"/>
    <property type="evidence" value="ECO:0007669"/>
    <property type="project" value="TreeGrafter"/>
</dbReference>
<evidence type="ECO:0000313" key="2">
    <source>
        <dbReference type="EMBL" id="KAJ2787817.1"/>
    </source>
</evidence>
<gene>
    <name evidence="2" type="ORF">GGI15_000386</name>
</gene>
<dbReference type="AlphaFoldDB" id="A0A9W8LME0"/>
<dbReference type="EMBL" id="JANBUM010000011">
    <property type="protein sequence ID" value="KAJ2787817.1"/>
    <property type="molecule type" value="Genomic_DNA"/>
</dbReference>
<reference evidence="2" key="1">
    <citation type="submission" date="2022-07" db="EMBL/GenBank/DDBJ databases">
        <title>Phylogenomic reconstructions and comparative analyses of Kickxellomycotina fungi.</title>
        <authorList>
            <person name="Reynolds N.K."/>
            <person name="Stajich J.E."/>
            <person name="Barry K."/>
            <person name="Grigoriev I.V."/>
            <person name="Crous P."/>
            <person name="Smith M.E."/>
        </authorList>
    </citation>
    <scope>NUCLEOTIDE SEQUENCE</scope>
    <source>
        <strain evidence="2">BCRC 34489</strain>
    </source>
</reference>
<sequence length="524" mass="59346">MTLGMPGTRSSRQLDVENGISSSEGMQPQQQLKLDSPIYTSTVDWLRPIGPEDFLYRQQLSQLRQHKHGITRLTVIDFDNTLFKSPLPNPDLWEQSLIGMIRSSNLGWFMDARILSSPYLEYTEKHWIESTEKLTEDESKRPDTLLMLLTGRSHATYRGIILDLLSRRENLRFDIVILKETPTRQSPLVSQVDCGELAAATPALPTFDYKMAVVEDTIAAFPDITEIAMWDDRQQECVKMQEYLSSLQARTSDRITKAHVYHVLPQTIKMREENERRLVHDMINEHNARVRLAIVDDEPKEKTKTRLPLGLIETNEYAKFTGVFLDSKSRALLQKHIHSPRGWICASKHMVLTMGPLEPSELDKMIGAQKGELVELVADSIGTIRDAVIAVRIAYARVNGTKLPLEAHMFESTPYITVAYNQPAGFRSSFARNIKTWHPLRTGDLVLSGTIGERLVTAASIVRPSPKMPEQVNIGGLVCQFWPELKDKDISAAVAKVRTHMQEHGVKNLESNRSEIAAIVRALF</sequence>
<dbReference type="OrthoDB" id="5596992at2759"/>
<dbReference type="GO" id="GO:1990259">
    <property type="term" value="F:histone H2AQ104 methyltransferase activity"/>
    <property type="evidence" value="ECO:0007669"/>
    <property type="project" value="TreeGrafter"/>
</dbReference>
<dbReference type="GO" id="GO:0008649">
    <property type="term" value="F:rRNA methyltransferase activity"/>
    <property type="evidence" value="ECO:0007669"/>
    <property type="project" value="TreeGrafter"/>
</dbReference>
<evidence type="ECO:0000313" key="3">
    <source>
        <dbReference type="Proteomes" id="UP001140172"/>
    </source>
</evidence>
<dbReference type="InterPro" id="IPR018812">
    <property type="entry name" value="SAK_HAD"/>
</dbReference>
<dbReference type="GO" id="GO:0031428">
    <property type="term" value="C:box C/D methylation guide snoRNP complex"/>
    <property type="evidence" value="ECO:0007669"/>
    <property type="project" value="TreeGrafter"/>
</dbReference>
<dbReference type="PANTHER" id="PTHR10335">
    <property type="entry name" value="RRNA 2-O-METHYLTRANSFERASE FIBRILLARIN"/>
    <property type="match status" value="1"/>
</dbReference>
<comment type="caution">
    <text evidence="2">The sequence shown here is derived from an EMBL/GenBank/DDBJ whole genome shotgun (WGS) entry which is preliminary data.</text>
</comment>
<dbReference type="PANTHER" id="PTHR10335:SF23">
    <property type="entry name" value="OB FOLD-CONTAINING PROTEIN, NUCLEIC ACID BINDING"/>
    <property type="match status" value="1"/>
</dbReference>
<accession>A0A9W8LME0</accession>
<feature type="domain" description="Swiss Army Knife RNA repair protein HAD" evidence="1">
    <location>
        <begin position="85"/>
        <end position="288"/>
    </location>
</feature>
<keyword evidence="3" id="KW-1185">Reference proteome</keyword>
<dbReference type="GO" id="GO:0032040">
    <property type="term" value="C:small-subunit processome"/>
    <property type="evidence" value="ECO:0007669"/>
    <property type="project" value="TreeGrafter"/>
</dbReference>
<protein>
    <recommendedName>
        <fullName evidence="1">Swiss Army Knife RNA repair protein HAD domain-containing protein</fullName>
    </recommendedName>
</protein>
<dbReference type="Pfam" id="PF10307">
    <property type="entry name" value="HAD_SAK_1"/>
    <property type="match status" value="1"/>
</dbReference>
<dbReference type="GO" id="GO:0003723">
    <property type="term" value="F:RNA binding"/>
    <property type="evidence" value="ECO:0007669"/>
    <property type="project" value="TreeGrafter"/>
</dbReference>
<dbReference type="Proteomes" id="UP001140172">
    <property type="component" value="Unassembled WGS sequence"/>
</dbReference>
<organism evidence="2 3">
    <name type="scientific">Coemansia interrupta</name>
    <dbReference type="NCBI Taxonomy" id="1126814"/>
    <lineage>
        <taxon>Eukaryota</taxon>
        <taxon>Fungi</taxon>
        <taxon>Fungi incertae sedis</taxon>
        <taxon>Zoopagomycota</taxon>
        <taxon>Kickxellomycotina</taxon>
        <taxon>Kickxellomycetes</taxon>
        <taxon>Kickxellales</taxon>
        <taxon>Kickxellaceae</taxon>
        <taxon>Coemansia</taxon>
    </lineage>
</organism>